<dbReference type="EMBL" id="CYKH01000849">
    <property type="protein sequence ID" value="CUG50891.1"/>
    <property type="molecule type" value="Genomic_DNA"/>
</dbReference>
<dbReference type="VEuPathDB" id="TriTrypDB:BSAL_80380"/>
<dbReference type="AlphaFoldDB" id="A0A0S4J1N4"/>
<gene>
    <name evidence="2" type="ORF">BSAL_80380</name>
</gene>
<feature type="non-terminal residue" evidence="2">
    <location>
        <position position="1"/>
    </location>
</feature>
<dbReference type="Proteomes" id="UP000051952">
    <property type="component" value="Unassembled WGS sequence"/>
</dbReference>
<organism evidence="2 3">
    <name type="scientific">Bodo saltans</name>
    <name type="common">Flagellated protozoan</name>
    <dbReference type="NCBI Taxonomy" id="75058"/>
    <lineage>
        <taxon>Eukaryota</taxon>
        <taxon>Discoba</taxon>
        <taxon>Euglenozoa</taxon>
        <taxon>Kinetoplastea</taxon>
        <taxon>Metakinetoplastina</taxon>
        <taxon>Eubodonida</taxon>
        <taxon>Bodonidae</taxon>
        <taxon>Bodo</taxon>
    </lineage>
</organism>
<evidence type="ECO:0008006" key="4">
    <source>
        <dbReference type="Google" id="ProtNLM"/>
    </source>
</evidence>
<feature type="compositionally biased region" description="Acidic residues" evidence="1">
    <location>
        <begin position="120"/>
        <end position="133"/>
    </location>
</feature>
<protein>
    <recommendedName>
        <fullName evidence="4">Thioredoxin domain-containing protein</fullName>
    </recommendedName>
</protein>
<reference evidence="3" key="1">
    <citation type="submission" date="2015-09" db="EMBL/GenBank/DDBJ databases">
        <authorList>
            <consortium name="Pathogen Informatics"/>
        </authorList>
    </citation>
    <scope>NUCLEOTIDE SEQUENCE [LARGE SCALE GENOMIC DNA]</scope>
    <source>
        <strain evidence="3">Lake Konstanz</strain>
    </source>
</reference>
<feature type="region of interest" description="Disordered" evidence="1">
    <location>
        <begin position="112"/>
        <end position="133"/>
    </location>
</feature>
<evidence type="ECO:0000313" key="2">
    <source>
        <dbReference type="EMBL" id="CUG50891.1"/>
    </source>
</evidence>
<proteinExistence type="predicted"/>
<sequence>NVLADEEFLVVVVVHSTLCTFSKSLLPFFAALSEPKPQTKKARFVQVVVPGGEEIFAELKLSRTPAVQKMNFPCVAPLTFIGSNKEKIDGLFRNEMISRNEEMREYDEAKLAAMQPAEVEGGDEEAEEKEEDE</sequence>
<evidence type="ECO:0000313" key="3">
    <source>
        <dbReference type="Proteomes" id="UP000051952"/>
    </source>
</evidence>
<keyword evidence="3" id="KW-1185">Reference proteome</keyword>
<evidence type="ECO:0000256" key="1">
    <source>
        <dbReference type="SAM" id="MobiDB-lite"/>
    </source>
</evidence>
<name>A0A0S4J1N4_BODSA</name>
<accession>A0A0S4J1N4</accession>